<reference evidence="3" key="1">
    <citation type="submission" date="2017-02" db="UniProtKB">
        <authorList>
            <consortium name="WormBaseParasite"/>
        </authorList>
    </citation>
    <scope>IDENTIFICATION</scope>
</reference>
<organism evidence="2 3">
    <name type="scientific">Parastrongyloides trichosuri</name>
    <name type="common">Possum-specific nematode worm</name>
    <dbReference type="NCBI Taxonomy" id="131310"/>
    <lineage>
        <taxon>Eukaryota</taxon>
        <taxon>Metazoa</taxon>
        <taxon>Ecdysozoa</taxon>
        <taxon>Nematoda</taxon>
        <taxon>Chromadorea</taxon>
        <taxon>Rhabditida</taxon>
        <taxon>Tylenchina</taxon>
        <taxon>Panagrolaimomorpha</taxon>
        <taxon>Strongyloidoidea</taxon>
        <taxon>Strongyloididae</taxon>
        <taxon>Parastrongyloides</taxon>
    </lineage>
</organism>
<feature type="compositionally biased region" description="Basic and acidic residues" evidence="1">
    <location>
        <begin position="229"/>
        <end position="246"/>
    </location>
</feature>
<evidence type="ECO:0000256" key="1">
    <source>
        <dbReference type="SAM" id="MobiDB-lite"/>
    </source>
</evidence>
<feature type="compositionally biased region" description="Pro residues" evidence="1">
    <location>
        <begin position="488"/>
        <end position="498"/>
    </location>
</feature>
<name>A0A0N4ZJK2_PARTI</name>
<feature type="compositionally biased region" description="Basic and acidic residues" evidence="1">
    <location>
        <begin position="253"/>
        <end position="271"/>
    </location>
</feature>
<evidence type="ECO:0000313" key="3">
    <source>
        <dbReference type="WBParaSite" id="PTRK_0000817900.1"/>
    </source>
</evidence>
<sequence length="498" mass="52942">MSHTEKSAPLAARGAHDVLAVHDPSPDGVALVQRRIGLAHQEELAVGAVGRIIARHARHAGTVQAPGVDLAVRRRPHHGVRLGLHRQGLDEADQGARRGRHGDERRLRVTAEGELGLQVGMPALSLARAQRIAGLGHEAVDDAMPGHAVIEARLGQQADAGDMAGCGLGRHLHQDAALAGVDDQQIIRRHRPPVAGGDRRGRLTRRSIVGRRRRVLGRRRARQQGGQQRRPDPALNRRLDVADAEGRALGGPRRLDGGVERRRAGHSHADGRPLGLRHGRGQTRPRHDVGVGTDSAVVGVVARLERAHDVQALHHPAEDRVGAVQIVVLAHHQVELAVGAVRRTGARHARHAGAEQPLGRGLEVRRDEHLGVGLRHHRNGAHDPAQARSAVLDRSEAAVAAATEGELALQVRQFAAARAGALGVAARHRSPDWSGCGCARCGSAPHAAPTPPGCGPWPYRSPRGSRAPRCANHPTERPTGPSLHRPAGPCPPPAPSQT</sequence>
<evidence type="ECO:0000313" key="2">
    <source>
        <dbReference type="Proteomes" id="UP000038045"/>
    </source>
</evidence>
<keyword evidence="2" id="KW-1185">Reference proteome</keyword>
<feature type="region of interest" description="Disordered" evidence="1">
    <location>
        <begin position="190"/>
        <end position="291"/>
    </location>
</feature>
<protein>
    <submittedName>
        <fullName evidence="3">LigA</fullName>
    </submittedName>
</protein>
<feature type="compositionally biased region" description="Basic residues" evidence="1">
    <location>
        <begin position="202"/>
        <end position="222"/>
    </location>
</feature>
<proteinExistence type="predicted"/>
<feature type="compositionally biased region" description="Basic residues" evidence="1">
    <location>
        <begin position="275"/>
        <end position="284"/>
    </location>
</feature>
<feature type="region of interest" description="Disordered" evidence="1">
    <location>
        <begin position="447"/>
        <end position="498"/>
    </location>
</feature>
<dbReference type="WBParaSite" id="PTRK_0000817900.1">
    <property type="protein sequence ID" value="PTRK_0000817900.1"/>
    <property type="gene ID" value="PTRK_0000817900"/>
</dbReference>
<accession>A0A0N4ZJK2</accession>
<dbReference type="Proteomes" id="UP000038045">
    <property type="component" value="Unplaced"/>
</dbReference>
<dbReference type="AlphaFoldDB" id="A0A0N4ZJK2"/>